<comment type="caution">
    <text evidence="4">The sequence shown here is derived from an EMBL/GenBank/DDBJ whole genome shotgun (WGS) entry which is preliminary data.</text>
</comment>
<dbReference type="Proteomes" id="UP001383192">
    <property type="component" value="Unassembled WGS sequence"/>
</dbReference>
<evidence type="ECO:0000256" key="1">
    <source>
        <dbReference type="ARBA" id="ARBA00006247"/>
    </source>
</evidence>
<evidence type="ECO:0000313" key="4">
    <source>
        <dbReference type="EMBL" id="KAK7056416.1"/>
    </source>
</evidence>
<dbReference type="SUPFAM" id="SSF55031">
    <property type="entry name" value="Bacterial exopeptidase dimerisation domain"/>
    <property type="match status" value="1"/>
</dbReference>
<sequence>MSPPLYTDSTPGCFTGLFKRRKQSRHPVSTRGPAQSSSRSSEKVSTAKEQSDERFDCYCPNCDFSFGKQALWWPCESQATLPAYTPSKDQFRSVSTQAIDTVLDDLKPKLRKLSLQIHENPELQFEEKFAHDLLTSFMEDHGFKVTRRYLGLSTAWRAEYTHGSGGRVVGINSEMDALNGIGHACGHNLIATSGCGVAIALKTALQATGTSGKIILLGTPAEESGGGKIILLERGGYKDMDICIMSHPGPGPSHSFDVGSSNAMQTIEVEYFGKNAHAGMAPWEGTNALDAAFLAYSSISVLRQQIKPDHRVHGVILGKDWLPNVIPDYAKMRWIVRAPSHLELEAFADRVVNCFKAASMATGCKVNIKADASYYDLNQNEVLAKEFTKIAKEHFQMDTTCQGSTASTDFGNVGYHLPALHPMFAIPTEPNGGNHTAAFARSAATDAAHDATMCVTQTLAMIAFRTLHDDEFFKQVSLPFLITVSSAGHSY</sequence>
<dbReference type="InterPro" id="IPR017439">
    <property type="entry name" value="Amidohydrolase"/>
</dbReference>
<dbReference type="Pfam" id="PF01546">
    <property type="entry name" value="Peptidase_M20"/>
    <property type="match status" value="1"/>
</dbReference>
<dbReference type="FunFam" id="3.30.70.360:FF:000004">
    <property type="entry name" value="Peptidase M20 domain-containing protein 2"/>
    <property type="match status" value="1"/>
</dbReference>
<dbReference type="InterPro" id="IPR036264">
    <property type="entry name" value="Bact_exopeptidase_dim_dom"/>
</dbReference>
<dbReference type="InterPro" id="IPR002933">
    <property type="entry name" value="Peptidase_M20"/>
</dbReference>
<dbReference type="NCBIfam" id="TIGR01891">
    <property type="entry name" value="amidohydrolases"/>
    <property type="match status" value="1"/>
</dbReference>
<dbReference type="EMBL" id="JAYKXP010000007">
    <property type="protein sequence ID" value="KAK7056416.1"/>
    <property type="molecule type" value="Genomic_DNA"/>
</dbReference>
<evidence type="ECO:0000256" key="2">
    <source>
        <dbReference type="SAM" id="MobiDB-lite"/>
    </source>
</evidence>
<dbReference type="PANTHER" id="PTHR30575:SF0">
    <property type="entry name" value="XAA-ARG DIPEPTIDASE"/>
    <property type="match status" value="1"/>
</dbReference>
<dbReference type="PANTHER" id="PTHR30575">
    <property type="entry name" value="PEPTIDASE M20"/>
    <property type="match status" value="1"/>
</dbReference>
<feature type="region of interest" description="Disordered" evidence="2">
    <location>
        <begin position="19"/>
        <end position="47"/>
    </location>
</feature>
<evidence type="ECO:0000259" key="3">
    <source>
        <dbReference type="Pfam" id="PF07687"/>
    </source>
</evidence>
<name>A0AAW0DVJ1_9AGAR</name>
<accession>A0AAW0DVJ1</accession>
<dbReference type="CDD" id="cd05672">
    <property type="entry name" value="M20_ACY1L2-like"/>
    <property type="match status" value="1"/>
</dbReference>
<dbReference type="SUPFAM" id="SSF53187">
    <property type="entry name" value="Zn-dependent exopeptidases"/>
    <property type="match status" value="1"/>
</dbReference>
<dbReference type="Gene3D" id="3.40.630.10">
    <property type="entry name" value="Zn peptidases"/>
    <property type="match status" value="1"/>
</dbReference>
<dbReference type="AlphaFoldDB" id="A0AAW0DVJ1"/>
<dbReference type="InterPro" id="IPR052030">
    <property type="entry name" value="Peptidase_M20/M20A_hydrolases"/>
</dbReference>
<gene>
    <name evidence="4" type="ORF">VNI00_002971</name>
</gene>
<dbReference type="Pfam" id="PF07687">
    <property type="entry name" value="M20_dimer"/>
    <property type="match status" value="1"/>
</dbReference>
<keyword evidence="5" id="KW-1185">Reference proteome</keyword>
<comment type="similarity">
    <text evidence="1">Belongs to the peptidase M20A family.</text>
</comment>
<reference evidence="4 5" key="1">
    <citation type="submission" date="2024-01" db="EMBL/GenBank/DDBJ databases">
        <title>A draft genome for a cacao thread blight-causing isolate of Paramarasmius palmivorus.</title>
        <authorList>
            <person name="Baruah I.K."/>
            <person name="Bukari Y."/>
            <person name="Amoako-Attah I."/>
            <person name="Meinhardt L.W."/>
            <person name="Bailey B.A."/>
            <person name="Cohen S.P."/>
        </authorList>
    </citation>
    <scope>NUCLEOTIDE SEQUENCE [LARGE SCALE GENOMIC DNA]</scope>
    <source>
        <strain evidence="4 5">GH-12</strain>
    </source>
</reference>
<proteinExistence type="inferred from homology"/>
<evidence type="ECO:0000313" key="5">
    <source>
        <dbReference type="Proteomes" id="UP001383192"/>
    </source>
</evidence>
<dbReference type="GO" id="GO:0016805">
    <property type="term" value="F:dipeptidase activity"/>
    <property type="evidence" value="ECO:0007669"/>
    <property type="project" value="TreeGrafter"/>
</dbReference>
<dbReference type="Gene3D" id="3.30.70.360">
    <property type="match status" value="1"/>
</dbReference>
<dbReference type="InterPro" id="IPR011650">
    <property type="entry name" value="Peptidase_M20_dimer"/>
</dbReference>
<feature type="domain" description="Peptidase M20 dimerisation" evidence="3">
    <location>
        <begin position="267"/>
        <end position="358"/>
    </location>
</feature>
<protein>
    <recommendedName>
        <fullName evidence="3">Peptidase M20 dimerisation domain-containing protein</fullName>
    </recommendedName>
</protein>
<organism evidence="4 5">
    <name type="scientific">Paramarasmius palmivorus</name>
    <dbReference type="NCBI Taxonomy" id="297713"/>
    <lineage>
        <taxon>Eukaryota</taxon>
        <taxon>Fungi</taxon>
        <taxon>Dikarya</taxon>
        <taxon>Basidiomycota</taxon>
        <taxon>Agaricomycotina</taxon>
        <taxon>Agaricomycetes</taxon>
        <taxon>Agaricomycetidae</taxon>
        <taxon>Agaricales</taxon>
        <taxon>Marasmiineae</taxon>
        <taxon>Marasmiaceae</taxon>
        <taxon>Paramarasmius</taxon>
    </lineage>
</organism>